<dbReference type="Proteomes" id="UP000095210">
    <property type="component" value="Chromosome"/>
</dbReference>
<sequence>MQPLSQDEIRRSFVNCSKGEAKSLSLPAKFETIDWDNRDFLGWRDPKARDRAYLVAMLVNGPVGLALRAAPERRSAMRSNMCAFCQVTHSLTGIALFSARRAGAAGRHGNTVGTYACADLACSLYLRGKRKPELRQTKESLTEQETIDRMLGNLDNFVEQALREDV</sequence>
<accession>A0AAC9HMQ4</accession>
<dbReference type="RefSeq" id="WP_069853343.1">
    <property type="nucleotide sequence ID" value="NZ_CP014859.1"/>
</dbReference>
<keyword evidence="3" id="KW-1185">Reference proteome</keyword>
<evidence type="ECO:0000313" key="2">
    <source>
        <dbReference type="EMBL" id="AOS62080.1"/>
    </source>
</evidence>
<name>A0AAC9HMQ4_9PSEU</name>
<proteinExistence type="predicted"/>
<evidence type="ECO:0000313" key="3">
    <source>
        <dbReference type="Proteomes" id="UP000095210"/>
    </source>
</evidence>
<organism evidence="2 3">
    <name type="scientific">Actinoalloteichus hymeniacidonis</name>
    <dbReference type="NCBI Taxonomy" id="340345"/>
    <lineage>
        <taxon>Bacteria</taxon>
        <taxon>Bacillati</taxon>
        <taxon>Actinomycetota</taxon>
        <taxon>Actinomycetes</taxon>
        <taxon>Pseudonocardiales</taxon>
        <taxon>Pseudonocardiaceae</taxon>
        <taxon>Actinoalloteichus</taxon>
    </lineage>
</organism>
<evidence type="ECO:0000259" key="1">
    <source>
        <dbReference type="Pfam" id="PF16571"/>
    </source>
</evidence>
<gene>
    <name evidence="2" type="ORF">TL08_06275</name>
</gene>
<dbReference type="EMBL" id="CP014859">
    <property type="protein sequence ID" value="AOS62080.1"/>
    <property type="molecule type" value="Genomic_DNA"/>
</dbReference>
<dbReference type="AlphaFoldDB" id="A0AAC9HMQ4"/>
<dbReference type="KEGG" id="ahm:TL08_06275"/>
<reference evidence="3" key="1">
    <citation type="submission" date="2016-03" db="EMBL/GenBank/DDBJ databases">
        <title>Complete genome sequence of the type strain Actinoalloteichus hymeniacidonis DSM 45092.</title>
        <authorList>
            <person name="Schaffert L."/>
            <person name="Albersmeier A."/>
            <person name="Winkler A."/>
            <person name="Kalinowski J."/>
            <person name="Zotchev S."/>
            <person name="Ruckert C."/>
        </authorList>
    </citation>
    <scope>NUCLEOTIDE SEQUENCE [LARGE SCALE GENOMIC DNA]</scope>
    <source>
        <strain evidence="3">HPA177(T) (DSM 45092(T))</strain>
    </source>
</reference>
<dbReference type="InterPro" id="IPR032330">
    <property type="entry name" value="EF-G-binding_C"/>
</dbReference>
<feature type="domain" description="Elongation factor G-binding protein C-terminal treble-clef zinc-finger" evidence="1">
    <location>
        <begin position="8"/>
        <end position="160"/>
    </location>
</feature>
<protein>
    <submittedName>
        <fullName evidence="2">Fibronectin-binding protein (FBP)</fullName>
    </submittedName>
</protein>
<dbReference type="Pfam" id="PF16571">
    <property type="entry name" value="FBP_C"/>
    <property type="match status" value="1"/>
</dbReference>